<gene>
    <name evidence="3" type="ORF">KALB_1174</name>
</gene>
<accession>W5W135</accession>
<feature type="domain" description="SWIM-type" evidence="2">
    <location>
        <begin position="59"/>
        <end position="96"/>
    </location>
</feature>
<dbReference type="GO" id="GO:0008270">
    <property type="term" value="F:zinc ion binding"/>
    <property type="evidence" value="ECO:0007669"/>
    <property type="project" value="UniProtKB-KW"/>
</dbReference>
<dbReference type="InterPro" id="IPR049245">
    <property type="entry name" value="DUF6880"/>
</dbReference>
<name>W5W135_9PSEU</name>
<dbReference type="STRING" id="1449976.KALB_1174"/>
<dbReference type="EMBL" id="CP007155">
    <property type="protein sequence ID" value="AHH94547.1"/>
    <property type="molecule type" value="Genomic_DNA"/>
</dbReference>
<dbReference type="InterPro" id="IPR007527">
    <property type="entry name" value="Znf_SWIM"/>
</dbReference>
<keyword evidence="1" id="KW-0479">Metal-binding</keyword>
<evidence type="ECO:0000256" key="1">
    <source>
        <dbReference type="PROSITE-ProRule" id="PRU00325"/>
    </source>
</evidence>
<evidence type="ECO:0000313" key="4">
    <source>
        <dbReference type="Proteomes" id="UP000019225"/>
    </source>
</evidence>
<dbReference type="PROSITE" id="PS50966">
    <property type="entry name" value="ZF_SWIM"/>
    <property type="match status" value="1"/>
</dbReference>
<organism evidence="3 4">
    <name type="scientific">Kutzneria albida DSM 43870</name>
    <dbReference type="NCBI Taxonomy" id="1449976"/>
    <lineage>
        <taxon>Bacteria</taxon>
        <taxon>Bacillati</taxon>
        <taxon>Actinomycetota</taxon>
        <taxon>Actinomycetes</taxon>
        <taxon>Pseudonocardiales</taxon>
        <taxon>Pseudonocardiaceae</taxon>
        <taxon>Kutzneria</taxon>
    </lineage>
</organism>
<keyword evidence="1" id="KW-0862">Zinc</keyword>
<keyword evidence="1" id="KW-0863">Zinc-finger</keyword>
<sequence>MLAPWVPVAVVEVSERSVRRRADARSFERGQAYFKAGRVRRLTVAGTTVTSIVDGTSVYRVRLEITSTGLDGRCSCPYGAEGVFCKHCVATALAWLEEGGEVGEPRPQPVTDERLREFLLGKDPTWLVEQLLAVARADPLLRARLDVAAGADVHDAYDDRALRERLEGAIEIGYFVEYGEAYSYFQGVGEALDAVAELVDAGFPDVAVTLAEYALGLLEEAADRVDDSDGGLREAIGRAEEIHLDACSAGEPDPVSLAERLVERALASDYEVFLTALPDYELVLGPAGMARYRELVEQAWNDLPPKKRNDYSTRRFVVTYLMEQLAECSGGADALIEVLARDVSSGYDVLRIAERLCADGRDDEALDWLGRGMAEFPPDSRLRSLAADCHLRAGRRAEAGELLWANFADHPVLENYIALHNAMAEQFPAWRDRAVATLREEPAASARFTPVPYARPAGRSVLVEVLLWEGDAQAAWQAAVDGGCRDELWLRVARERAVTHPADAIPVLLAAADQAIGHKNRNSYKTAAGLLTEAGVLFARCDRPDDFRSHLAALRDAHRPKRALREELDRANLP</sequence>
<evidence type="ECO:0000313" key="3">
    <source>
        <dbReference type="EMBL" id="AHH94547.1"/>
    </source>
</evidence>
<evidence type="ECO:0000259" key="2">
    <source>
        <dbReference type="PROSITE" id="PS50966"/>
    </source>
</evidence>
<dbReference type="Pfam" id="PF21810">
    <property type="entry name" value="DUF6880"/>
    <property type="match status" value="1"/>
</dbReference>
<protein>
    <recommendedName>
        <fullName evidence="2">SWIM-type domain-containing protein</fullName>
    </recommendedName>
</protein>
<keyword evidence="4" id="KW-1185">Reference proteome</keyword>
<dbReference type="Proteomes" id="UP000019225">
    <property type="component" value="Chromosome"/>
</dbReference>
<dbReference type="HOGENOM" id="CLU_031282_0_0_11"/>
<dbReference type="Pfam" id="PF04434">
    <property type="entry name" value="SWIM"/>
    <property type="match status" value="1"/>
</dbReference>
<dbReference type="eggNOG" id="COG4715">
    <property type="taxonomic scope" value="Bacteria"/>
</dbReference>
<dbReference type="KEGG" id="kal:KALB_1174"/>
<reference evidence="3 4" key="1">
    <citation type="journal article" date="2014" name="BMC Genomics">
        <title>Complete genome sequence of producer of the glycopeptide antibiotic Aculeximycin Kutzneria albida DSM 43870T, a representative of minor genus of Pseudonocardiaceae.</title>
        <authorList>
            <person name="Rebets Y."/>
            <person name="Tokovenko B."/>
            <person name="Lushchyk I."/>
            <person name="Ruckert C."/>
            <person name="Zaburannyi N."/>
            <person name="Bechthold A."/>
            <person name="Kalinowski J."/>
            <person name="Luzhetskyy A."/>
        </authorList>
    </citation>
    <scope>NUCLEOTIDE SEQUENCE [LARGE SCALE GENOMIC DNA]</scope>
    <source>
        <strain evidence="3">DSM 43870</strain>
    </source>
</reference>
<proteinExistence type="predicted"/>
<dbReference type="AlphaFoldDB" id="W5W135"/>